<evidence type="ECO:0000256" key="1">
    <source>
        <dbReference type="SAM" id="MobiDB-lite"/>
    </source>
</evidence>
<dbReference type="InterPro" id="IPR047525">
    <property type="entry name" value="TfoX-like"/>
</dbReference>
<feature type="domain" description="TfoX C-terminal" evidence="2">
    <location>
        <begin position="6"/>
        <end position="79"/>
    </location>
</feature>
<evidence type="ECO:0000313" key="3">
    <source>
        <dbReference type="EMBL" id="QBB72159.1"/>
    </source>
</evidence>
<reference evidence="3 4" key="1">
    <citation type="submission" date="2019-01" db="EMBL/GenBank/DDBJ databases">
        <title>Pseudolysobacter antarctica gen. nov., sp. nov., isolated from Fildes Peninsula, Antarctica.</title>
        <authorList>
            <person name="Wei Z."/>
            <person name="Peng F."/>
        </authorList>
    </citation>
    <scope>NUCLEOTIDE SEQUENCE [LARGE SCALE GENOMIC DNA]</scope>
    <source>
        <strain evidence="3 4">AQ6-296</strain>
    </source>
</reference>
<feature type="region of interest" description="Disordered" evidence="1">
    <location>
        <begin position="85"/>
        <end position="141"/>
    </location>
</feature>
<gene>
    <name evidence="3" type="ORF">ELE36_18315</name>
</gene>
<dbReference type="Proteomes" id="UP000291562">
    <property type="component" value="Chromosome"/>
</dbReference>
<evidence type="ECO:0000259" key="2">
    <source>
        <dbReference type="Pfam" id="PF04994"/>
    </source>
</evidence>
<sequence length="141" mass="15554">MATAEKIRNVGPKSAAWLRQIGVKTQEDLLRIGPVESFMKVKRAGFRVSLNLLYSLAGAIDGCHWTDLSEERRAELLAAVAASETAQPIRTRWQKASDASDRSARAESSDDSDSDSHQHDSSESESEESSAREDRASSRFE</sequence>
<accession>A0A411HNU0</accession>
<dbReference type="InterPro" id="IPR007077">
    <property type="entry name" value="TfoX_C"/>
</dbReference>
<proteinExistence type="predicted"/>
<dbReference type="PANTHER" id="PTHR36121">
    <property type="entry name" value="PROTEIN SXY"/>
    <property type="match status" value="1"/>
</dbReference>
<name>A0A411HNU0_9GAMM</name>
<evidence type="ECO:0000313" key="4">
    <source>
        <dbReference type="Proteomes" id="UP000291562"/>
    </source>
</evidence>
<dbReference type="Gene3D" id="1.10.150.20">
    <property type="entry name" value="5' to 3' exonuclease, C-terminal subdomain"/>
    <property type="match status" value="1"/>
</dbReference>
<keyword evidence="4" id="KW-1185">Reference proteome</keyword>
<feature type="compositionally biased region" description="Basic and acidic residues" evidence="1">
    <location>
        <begin position="98"/>
        <end position="122"/>
    </location>
</feature>
<feature type="compositionally biased region" description="Basic and acidic residues" evidence="1">
    <location>
        <begin position="129"/>
        <end position="141"/>
    </location>
</feature>
<dbReference type="OrthoDB" id="1034776at2"/>
<dbReference type="PANTHER" id="PTHR36121:SF1">
    <property type="entry name" value="PROTEIN SXY"/>
    <property type="match status" value="1"/>
</dbReference>
<protein>
    <submittedName>
        <fullName evidence="3">Transcriptional regulator</fullName>
    </submittedName>
</protein>
<dbReference type="RefSeq" id="WP_129835859.1">
    <property type="nucleotide sequence ID" value="NZ_CP035704.1"/>
</dbReference>
<dbReference type="EMBL" id="CP035704">
    <property type="protein sequence ID" value="QBB72159.1"/>
    <property type="molecule type" value="Genomic_DNA"/>
</dbReference>
<dbReference type="AlphaFoldDB" id="A0A411HNU0"/>
<dbReference type="KEGG" id="xbc:ELE36_18315"/>
<organism evidence="3 4">
    <name type="scientific">Pseudolysobacter antarcticus</name>
    <dbReference type="NCBI Taxonomy" id="2511995"/>
    <lineage>
        <taxon>Bacteria</taxon>
        <taxon>Pseudomonadati</taxon>
        <taxon>Pseudomonadota</taxon>
        <taxon>Gammaproteobacteria</taxon>
        <taxon>Lysobacterales</taxon>
        <taxon>Rhodanobacteraceae</taxon>
        <taxon>Pseudolysobacter</taxon>
    </lineage>
</organism>
<dbReference type="Pfam" id="PF04994">
    <property type="entry name" value="TfoX_C"/>
    <property type="match status" value="1"/>
</dbReference>